<dbReference type="AlphaFoldDB" id="A0A1I7WHD5"/>
<evidence type="ECO:0000313" key="2">
    <source>
        <dbReference type="WBParaSite" id="Hba_04407"/>
    </source>
</evidence>
<keyword evidence="1" id="KW-1185">Reference proteome</keyword>
<protein>
    <submittedName>
        <fullName evidence="2">Retrotransposon gag protein</fullName>
    </submittedName>
</protein>
<evidence type="ECO:0000313" key="1">
    <source>
        <dbReference type="Proteomes" id="UP000095283"/>
    </source>
</evidence>
<sequence length="281" mass="32948">MVASTKSVESNIQIQACIYIYILVEASLTKHDRTEGRTRRSRTAGSGEWCVIVLASKLFANMKLVISLYETFFSVCNSVAMVFLEQMEFQDLKDLKEYKVRKESKWYSQVLVVSQVSQEETVGTLEDLLITILRELLVIQELREKRVYATRVLRQYSNPLVKLNCQHMTQIGIVIPQREKRERGVCKVLLVFRRVEPIEMNNEYNSNYLEYWRDREIMSRQQPCVRRAVMVTVALCKFSPYLRPVFYCSDNKAVTLKWCSVSLKMCKLLFTMLQNIKKALY</sequence>
<accession>A0A1I7WHD5</accession>
<dbReference type="WBParaSite" id="Hba_04407">
    <property type="protein sequence ID" value="Hba_04407"/>
    <property type="gene ID" value="Hba_04407"/>
</dbReference>
<reference evidence="2" key="1">
    <citation type="submission" date="2016-11" db="UniProtKB">
        <authorList>
            <consortium name="WormBaseParasite"/>
        </authorList>
    </citation>
    <scope>IDENTIFICATION</scope>
</reference>
<dbReference type="Proteomes" id="UP000095283">
    <property type="component" value="Unplaced"/>
</dbReference>
<organism evidence="1 2">
    <name type="scientific">Heterorhabditis bacteriophora</name>
    <name type="common">Entomopathogenic nematode worm</name>
    <dbReference type="NCBI Taxonomy" id="37862"/>
    <lineage>
        <taxon>Eukaryota</taxon>
        <taxon>Metazoa</taxon>
        <taxon>Ecdysozoa</taxon>
        <taxon>Nematoda</taxon>
        <taxon>Chromadorea</taxon>
        <taxon>Rhabditida</taxon>
        <taxon>Rhabditina</taxon>
        <taxon>Rhabditomorpha</taxon>
        <taxon>Strongyloidea</taxon>
        <taxon>Heterorhabditidae</taxon>
        <taxon>Heterorhabditis</taxon>
    </lineage>
</organism>
<name>A0A1I7WHD5_HETBA</name>
<proteinExistence type="predicted"/>